<dbReference type="RefSeq" id="WP_369174980.1">
    <property type="nucleotide sequence ID" value="NZ_CP163439.1"/>
</dbReference>
<reference evidence="2" key="1">
    <citation type="submission" date="2024-07" db="EMBL/GenBank/DDBJ databases">
        <authorList>
            <person name="Yu S.T."/>
        </authorList>
    </citation>
    <scope>NUCLEOTIDE SEQUENCE</scope>
    <source>
        <strain evidence="2">R28</strain>
    </source>
</reference>
<sequence length="61" mass="6716">MDLIDRQRERLLAPDPHRGGSGRIAELGELFAAITDADTACTDRLHQAGEHMVLKIEESST</sequence>
<feature type="compositionally biased region" description="Basic and acidic residues" evidence="1">
    <location>
        <begin position="1"/>
        <end position="18"/>
    </location>
</feature>
<proteinExistence type="predicted"/>
<feature type="region of interest" description="Disordered" evidence="1">
    <location>
        <begin position="1"/>
        <end position="21"/>
    </location>
</feature>
<accession>A0AB39QCP0</accession>
<name>A0AB39QCP0_9ACTN</name>
<dbReference type="AlphaFoldDB" id="A0AB39QCP0"/>
<evidence type="ECO:0000256" key="1">
    <source>
        <dbReference type="SAM" id="MobiDB-lite"/>
    </source>
</evidence>
<dbReference type="EMBL" id="CP163439">
    <property type="protein sequence ID" value="XDQ40274.1"/>
    <property type="molecule type" value="Genomic_DNA"/>
</dbReference>
<protein>
    <submittedName>
        <fullName evidence="2">Uncharacterized protein</fullName>
    </submittedName>
</protein>
<evidence type="ECO:0000313" key="2">
    <source>
        <dbReference type="EMBL" id="XDQ40274.1"/>
    </source>
</evidence>
<organism evidence="2">
    <name type="scientific">Streptomyces sp. R28</name>
    <dbReference type="NCBI Taxonomy" id="3238628"/>
    <lineage>
        <taxon>Bacteria</taxon>
        <taxon>Bacillati</taxon>
        <taxon>Actinomycetota</taxon>
        <taxon>Actinomycetes</taxon>
        <taxon>Kitasatosporales</taxon>
        <taxon>Streptomycetaceae</taxon>
        <taxon>Streptomyces</taxon>
    </lineage>
</organism>
<gene>
    <name evidence="2" type="ORF">AB5J49_46995</name>
</gene>